<evidence type="ECO:0000256" key="3">
    <source>
        <dbReference type="ARBA" id="ARBA00022676"/>
    </source>
</evidence>
<evidence type="ECO:0000313" key="9">
    <source>
        <dbReference type="Proteomes" id="UP000008004"/>
    </source>
</evidence>
<keyword evidence="5" id="KW-0961">Cell wall biogenesis/degradation</keyword>
<keyword evidence="4" id="KW-0808">Transferase</keyword>
<dbReference type="GO" id="GO:0071555">
    <property type="term" value="P:cell wall organization"/>
    <property type="evidence" value="ECO:0007669"/>
    <property type="project" value="UniProtKB-KW"/>
</dbReference>
<dbReference type="InterPro" id="IPR001173">
    <property type="entry name" value="Glyco_trans_2-like"/>
</dbReference>
<feature type="region of interest" description="Disordered" evidence="6">
    <location>
        <begin position="297"/>
        <end position="380"/>
    </location>
</feature>
<feature type="domain" description="Glycosyltransferase 2-like" evidence="7">
    <location>
        <begin position="8"/>
        <end position="129"/>
    </location>
</feature>
<evidence type="ECO:0000256" key="2">
    <source>
        <dbReference type="ARBA" id="ARBA00006739"/>
    </source>
</evidence>
<dbReference type="AlphaFoldDB" id="H8IKR1"/>
<dbReference type="eggNOG" id="COG1216">
    <property type="taxonomic scope" value="Bacteria"/>
</dbReference>
<evidence type="ECO:0000256" key="1">
    <source>
        <dbReference type="ARBA" id="ARBA00004776"/>
    </source>
</evidence>
<evidence type="ECO:0000313" key="8">
    <source>
        <dbReference type="EMBL" id="AFC41468.1"/>
    </source>
</evidence>
<comment type="similarity">
    <text evidence="2">Belongs to the glycosyltransferase 2 family.</text>
</comment>
<proteinExistence type="inferred from homology"/>
<dbReference type="GO" id="GO:0016757">
    <property type="term" value="F:glycosyltransferase activity"/>
    <property type="evidence" value="ECO:0007669"/>
    <property type="project" value="UniProtKB-KW"/>
</dbReference>
<feature type="compositionally biased region" description="Low complexity" evidence="6">
    <location>
        <begin position="369"/>
        <end position="380"/>
    </location>
</feature>
<comment type="pathway">
    <text evidence="1">Cell wall biogenesis; cell wall polysaccharide biosynthesis.</text>
</comment>
<dbReference type="InterPro" id="IPR029044">
    <property type="entry name" value="Nucleotide-diphossugar_trans"/>
</dbReference>
<reference evidence="8 9" key="1">
    <citation type="journal article" date="2012" name="J. Bacteriol.">
        <title>Complete genome sequence of Mycobacterium intracellulare strain ATCC 13950T.</title>
        <authorList>
            <person name="Kim B.J."/>
            <person name="Choi B.S."/>
            <person name="Lim J.S."/>
            <person name="Choi I.Y."/>
            <person name="Lee J.H."/>
            <person name="Chun J."/>
            <person name="Kook Y.H."/>
            <person name="Kim B.J."/>
        </authorList>
    </citation>
    <scope>NUCLEOTIDE SEQUENCE [LARGE SCALE GENOMIC DNA]</scope>
    <source>
        <strain evidence="9">ATCC 13950 / DSM 43223 / JCM 6384 / NCTC 13025 / 3600</strain>
    </source>
</reference>
<dbReference type="Proteomes" id="UP000008004">
    <property type="component" value="Chromosome"/>
</dbReference>
<dbReference type="PANTHER" id="PTHR43179">
    <property type="entry name" value="RHAMNOSYLTRANSFERASE WBBL"/>
    <property type="match status" value="1"/>
</dbReference>
<keyword evidence="3" id="KW-0328">Glycosyltransferase</keyword>
<gene>
    <name evidence="8" type="ordered locus">OCU_02480</name>
</gene>
<evidence type="ECO:0000256" key="5">
    <source>
        <dbReference type="ARBA" id="ARBA00023316"/>
    </source>
</evidence>
<dbReference type="PATRIC" id="fig|487521.10.peg.250"/>
<evidence type="ECO:0000256" key="6">
    <source>
        <dbReference type="SAM" id="MobiDB-lite"/>
    </source>
</evidence>
<sequence>MSDTVVAVVVTHRRPDELAKSLDVLSTQTRLPDHLIVVDNDFSGDGRVRELVAGQPIPTTYLGSRRNLGGAGGFALGMLHALALGADWVWLADDDGRPQDSHVLATLLACADKHGLAEVSPMVCNMDDAERLAFPLRRGLVWRRRASELRTETGQDLLRGIASLFNGALFRAATLESVGVPDLRLFIRGDEVEIHRRLVRSGLPFGTCLDAVYLHPCGSDEFRPILGGRMHTQYPDNPTKRFFTYRNRGYLQSQPGLRKLVVQEWVRFGWFFLVTRRDPRGLAEWIRLRRLGRREQFGRPSGDRERGGAGRSGSPPSIPSGDRERGGAGRSGSPPSIPSGDRERGGAGRSGSPPSIPSGDRERGGAGRSGSPPSRPGGAR</sequence>
<evidence type="ECO:0000256" key="4">
    <source>
        <dbReference type="ARBA" id="ARBA00022679"/>
    </source>
</evidence>
<dbReference type="HOGENOM" id="CLU_023845_2_2_11"/>
<dbReference type="Gene3D" id="3.90.550.10">
    <property type="entry name" value="Spore Coat Polysaccharide Biosynthesis Protein SpsA, Chain A"/>
    <property type="match status" value="1"/>
</dbReference>
<accession>H8IKR1</accession>
<dbReference type="KEGG" id="mia:OCU_02480"/>
<feature type="compositionally biased region" description="Basic and acidic residues" evidence="6">
    <location>
        <begin position="297"/>
        <end position="308"/>
    </location>
</feature>
<organism evidence="8 9">
    <name type="scientific">Mycobacterium intracellulare (strain ATCC 13950 / DSM 43223 / JCM 6384 / NCTC 13025 / 3600)</name>
    <dbReference type="NCBI Taxonomy" id="487521"/>
    <lineage>
        <taxon>Bacteria</taxon>
        <taxon>Bacillati</taxon>
        <taxon>Actinomycetota</taxon>
        <taxon>Actinomycetes</taxon>
        <taxon>Mycobacteriales</taxon>
        <taxon>Mycobacteriaceae</taxon>
        <taxon>Mycobacterium</taxon>
        <taxon>Mycobacterium avium complex (MAC)</taxon>
    </lineage>
</organism>
<dbReference type="Pfam" id="PF00535">
    <property type="entry name" value="Glycos_transf_2"/>
    <property type="match status" value="1"/>
</dbReference>
<protein>
    <submittedName>
        <fullName evidence="8">RfbE</fullName>
    </submittedName>
</protein>
<dbReference type="EMBL" id="CP003322">
    <property type="protein sequence ID" value="AFC41468.1"/>
    <property type="molecule type" value="Genomic_DNA"/>
</dbReference>
<dbReference type="PANTHER" id="PTHR43179:SF12">
    <property type="entry name" value="GALACTOFURANOSYLTRANSFERASE GLFT2"/>
    <property type="match status" value="1"/>
</dbReference>
<evidence type="ECO:0000259" key="7">
    <source>
        <dbReference type="Pfam" id="PF00535"/>
    </source>
</evidence>
<name>H8IKR1_MYCIA</name>
<dbReference type="SUPFAM" id="SSF53448">
    <property type="entry name" value="Nucleotide-diphospho-sugar transferases"/>
    <property type="match status" value="1"/>
</dbReference>